<dbReference type="Proteomes" id="UP000319143">
    <property type="component" value="Unassembled WGS sequence"/>
</dbReference>
<evidence type="ECO:0000313" key="2">
    <source>
        <dbReference type="EMBL" id="TWU37178.1"/>
    </source>
</evidence>
<evidence type="ECO:0000313" key="3">
    <source>
        <dbReference type="Proteomes" id="UP000319143"/>
    </source>
</evidence>
<protein>
    <submittedName>
        <fullName evidence="2">Uncharacterized protein</fullName>
    </submittedName>
</protein>
<feature type="compositionally biased region" description="Polar residues" evidence="1">
    <location>
        <begin position="24"/>
        <end position="37"/>
    </location>
</feature>
<name>A0A5C6DK99_9BACT</name>
<organism evidence="2 3">
    <name type="scientific">Novipirellula artificiosorum</name>
    <dbReference type="NCBI Taxonomy" id="2528016"/>
    <lineage>
        <taxon>Bacteria</taxon>
        <taxon>Pseudomonadati</taxon>
        <taxon>Planctomycetota</taxon>
        <taxon>Planctomycetia</taxon>
        <taxon>Pirellulales</taxon>
        <taxon>Pirellulaceae</taxon>
        <taxon>Novipirellula</taxon>
    </lineage>
</organism>
<keyword evidence="3" id="KW-1185">Reference proteome</keyword>
<reference evidence="2 3" key="1">
    <citation type="submission" date="2019-02" db="EMBL/GenBank/DDBJ databases">
        <title>Deep-cultivation of Planctomycetes and their phenomic and genomic characterization uncovers novel biology.</title>
        <authorList>
            <person name="Wiegand S."/>
            <person name="Jogler M."/>
            <person name="Boedeker C."/>
            <person name="Pinto D."/>
            <person name="Vollmers J."/>
            <person name="Rivas-Marin E."/>
            <person name="Kohn T."/>
            <person name="Peeters S.H."/>
            <person name="Heuer A."/>
            <person name="Rast P."/>
            <person name="Oberbeckmann S."/>
            <person name="Bunk B."/>
            <person name="Jeske O."/>
            <person name="Meyerdierks A."/>
            <person name="Storesund J.E."/>
            <person name="Kallscheuer N."/>
            <person name="Luecker S."/>
            <person name="Lage O.M."/>
            <person name="Pohl T."/>
            <person name="Merkel B.J."/>
            <person name="Hornburger P."/>
            <person name="Mueller R.-W."/>
            <person name="Bruemmer F."/>
            <person name="Labrenz M."/>
            <person name="Spormann A.M."/>
            <person name="Op Den Camp H."/>
            <person name="Overmann J."/>
            <person name="Amann R."/>
            <person name="Jetten M.S.M."/>
            <person name="Mascher T."/>
            <person name="Medema M.H."/>
            <person name="Devos D.P."/>
            <person name="Kaster A.-K."/>
            <person name="Ovreas L."/>
            <person name="Rohde M."/>
            <person name="Galperin M.Y."/>
            <person name="Jogler C."/>
        </authorList>
    </citation>
    <scope>NUCLEOTIDE SEQUENCE [LARGE SCALE GENOMIC DNA]</scope>
    <source>
        <strain evidence="2 3">Poly41</strain>
    </source>
</reference>
<feature type="compositionally biased region" description="Basic and acidic residues" evidence="1">
    <location>
        <begin position="11"/>
        <end position="21"/>
    </location>
</feature>
<evidence type="ECO:0000256" key="1">
    <source>
        <dbReference type="SAM" id="MobiDB-lite"/>
    </source>
</evidence>
<sequence length="100" mass="10997">MWGTTSAARAGVERSEGEGPERTANFSIRPNVDSSGHPTARFVRPPYGIEDSLWQVASNLSTVCNGANVHDENAPTGQCHFPQKSQRFYFATLPFRLMLA</sequence>
<gene>
    <name evidence="2" type="ORF">Poly41_33050</name>
</gene>
<comment type="caution">
    <text evidence="2">The sequence shown here is derived from an EMBL/GenBank/DDBJ whole genome shotgun (WGS) entry which is preliminary data.</text>
</comment>
<accession>A0A5C6DK99</accession>
<feature type="region of interest" description="Disordered" evidence="1">
    <location>
        <begin position="1"/>
        <end position="39"/>
    </location>
</feature>
<dbReference type="AlphaFoldDB" id="A0A5C6DK99"/>
<proteinExistence type="predicted"/>
<dbReference type="EMBL" id="SJPV01000005">
    <property type="protein sequence ID" value="TWU37178.1"/>
    <property type="molecule type" value="Genomic_DNA"/>
</dbReference>